<dbReference type="InterPro" id="IPR002051">
    <property type="entry name" value="Haem_Oase"/>
</dbReference>
<reference evidence="2 3" key="1">
    <citation type="journal article" date="2018" name="Plant J.">
        <title>Genome sequences of Chlorella sorokiniana UTEX 1602 and Micractinium conductrix SAG 241.80: implications to maltose excretion by a green alga.</title>
        <authorList>
            <person name="Arriola M.B."/>
            <person name="Velmurugan N."/>
            <person name="Zhang Y."/>
            <person name="Plunkett M.H."/>
            <person name="Hondzo H."/>
            <person name="Barney B.M."/>
        </authorList>
    </citation>
    <scope>NUCLEOTIDE SEQUENCE [LARGE SCALE GENOMIC DNA]</scope>
    <source>
        <strain evidence="3">UTEX 1602</strain>
    </source>
</reference>
<accession>A0A2P6U3B4</accession>
<evidence type="ECO:0000313" key="3">
    <source>
        <dbReference type="Proteomes" id="UP000239899"/>
    </source>
</evidence>
<keyword evidence="3" id="KW-1185">Reference proteome</keyword>
<dbReference type="GO" id="GO:0004392">
    <property type="term" value="F:heme oxygenase (decyclizing) activity"/>
    <property type="evidence" value="ECO:0007669"/>
    <property type="project" value="InterPro"/>
</dbReference>
<name>A0A2P6U3B4_CHLSO</name>
<gene>
    <name evidence="2" type="ORF">C2E21_1015</name>
</gene>
<evidence type="ECO:0000256" key="1">
    <source>
        <dbReference type="SAM" id="MobiDB-lite"/>
    </source>
</evidence>
<dbReference type="Gene3D" id="1.20.910.10">
    <property type="entry name" value="Heme oxygenase-like"/>
    <property type="match status" value="1"/>
</dbReference>
<dbReference type="Proteomes" id="UP000239899">
    <property type="component" value="Unassembled WGS sequence"/>
</dbReference>
<dbReference type="CDD" id="cd19165">
    <property type="entry name" value="HemeO"/>
    <property type="match status" value="1"/>
</dbReference>
<comment type="caution">
    <text evidence="2">The sequence shown here is derived from an EMBL/GenBank/DDBJ whole genome shotgun (WGS) entry which is preliminary data.</text>
</comment>
<sequence length="400" mass="41637">MLRCSVQVVCAGSAGKGFGDAGKQTRKGSKAAKEKQAGVASSDGKAVQRAVRLVEEQEARRGGGSGVRPVDPREAARGKVEYVKVKDWGSGQPEDLGSLQVDRDATRVFEAADSPGSAGSGDASSSAGGGGSQGMPFHETLARRLELLQSQGALGNLAQLPGGKPLPPFEQWAFALQHYEQYLADMYAVHAALEESLAAVADAEAAAAGAAGAAGGQGHQRLLSALELFGLEQGLARSTALLHDLQRLAQQEGSAQQAQQPAGGGAAQPLPPTQQAAAYASYVASLARLRGAAEGPEEEEQAVLRLLAHAYTVYLMHLTSGGRIAAAAVQKLQLPAIDALAFYRDYPLMPEGARPLERFVAAANSLGELLNAEQQEALMQELPKAMTKTSTLLVPLAREA</sequence>
<organism evidence="2 3">
    <name type="scientific">Chlorella sorokiniana</name>
    <name type="common">Freshwater green alga</name>
    <dbReference type="NCBI Taxonomy" id="3076"/>
    <lineage>
        <taxon>Eukaryota</taxon>
        <taxon>Viridiplantae</taxon>
        <taxon>Chlorophyta</taxon>
        <taxon>core chlorophytes</taxon>
        <taxon>Trebouxiophyceae</taxon>
        <taxon>Chlorellales</taxon>
        <taxon>Chlorellaceae</taxon>
        <taxon>Chlorella clade</taxon>
        <taxon>Chlorella</taxon>
    </lineage>
</organism>
<feature type="region of interest" description="Disordered" evidence="1">
    <location>
        <begin position="252"/>
        <end position="271"/>
    </location>
</feature>
<dbReference type="GO" id="GO:0006788">
    <property type="term" value="P:heme oxidation"/>
    <property type="evidence" value="ECO:0007669"/>
    <property type="project" value="InterPro"/>
</dbReference>
<dbReference type="AlphaFoldDB" id="A0A2P6U3B4"/>
<protein>
    <submittedName>
        <fullName evidence="2">Heme oxygenase</fullName>
    </submittedName>
</protein>
<feature type="compositionally biased region" description="Low complexity" evidence="1">
    <location>
        <begin position="111"/>
        <end position="126"/>
    </location>
</feature>
<feature type="compositionally biased region" description="Basic and acidic residues" evidence="1">
    <location>
        <begin position="52"/>
        <end position="61"/>
    </location>
</feature>
<dbReference type="OrthoDB" id="15304at2759"/>
<proteinExistence type="predicted"/>
<feature type="compositionally biased region" description="Low complexity" evidence="1">
    <location>
        <begin position="252"/>
        <end position="261"/>
    </location>
</feature>
<feature type="region of interest" description="Disordered" evidence="1">
    <location>
        <begin position="13"/>
        <end position="74"/>
    </location>
</feature>
<feature type="region of interest" description="Disordered" evidence="1">
    <location>
        <begin position="111"/>
        <end position="136"/>
    </location>
</feature>
<dbReference type="InterPro" id="IPR016084">
    <property type="entry name" value="Haem_Oase-like_multi-hlx"/>
</dbReference>
<dbReference type="SUPFAM" id="SSF48613">
    <property type="entry name" value="Heme oxygenase-like"/>
    <property type="match status" value="1"/>
</dbReference>
<evidence type="ECO:0000313" key="2">
    <source>
        <dbReference type="EMBL" id="PRW60809.1"/>
    </source>
</evidence>
<dbReference type="EMBL" id="LHPG02000002">
    <property type="protein sequence ID" value="PRW60809.1"/>
    <property type="molecule type" value="Genomic_DNA"/>
</dbReference>